<dbReference type="EMBL" id="FRCR01000003">
    <property type="protein sequence ID" value="SHM28638.1"/>
    <property type="molecule type" value="Genomic_DNA"/>
</dbReference>
<dbReference type="OrthoDB" id="48231at2"/>
<evidence type="ECO:0000313" key="3">
    <source>
        <dbReference type="Proteomes" id="UP000184375"/>
    </source>
</evidence>
<dbReference type="STRING" id="447595.SAMN05660826_00676"/>
<dbReference type="InterPro" id="IPR022930">
    <property type="entry name" value="UPF0316"/>
</dbReference>
<dbReference type="PANTHER" id="PTHR40060">
    <property type="entry name" value="UPF0316 PROTEIN YEBE"/>
    <property type="match status" value="1"/>
</dbReference>
<protein>
    <submittedName>
        <fullName evidence="2">Uncharacterized protein YebE, UPF0316 family</fullName>
    </submittedName>
</protein>
<name>A0A1M7HJM1_9FIRM</name>
<dbReference type="PANTHER" id="PTHR40060:SF1">
    <property type="entry name" value="UPF0316 PROTEIN YEBE"/>
    <property type="match status" value="1"/>
</dbReference>
<evidence type="ECO:0000256" key="1">
    <source>
        <dbReference type="SAM" id="Phobius"/>
    </source>
</evidence>
<proteinExistence type="predicted"/>
<gene>
    <name evidence="2" type="ORF">SAMN05660826_00676</name>
</gene>
<dbReference type="RefSeq" id="WP_073254663.1">
    <property type="nucleotide sequence ID" value="NZ_FRCR01000003.1"/>
</dbReference>
<organism evidence="2 3">
    <name type="scientific">Caldanaerovirga acetigignens</name>
    <dbReference type="NCBI Taxonomy" id="447595"/>
    <lineage>
        <taxon>Bacteria</taxon>
        <taxon>Bacillati</taxon>
        <taxon>Bacillota</taxon>
        <taxon>Clostridia</taxon>
        <taxon>Thermosediminibacterales</taxon>
        <taxon>Thermosediminibacteraceae</taxon>
        <taxon>Caldanaerovirga</taxon>
    </lineage>
</organism>
<keyword evidence="3" id="KW-1185">Reference proteome</keyword>
<keyword evidence="1" id="KW-1133">Transmembrane helix</keyword>
<dbReference type="Proteomes" id="UP000184375">
    <property type="component" value="Unassembled WGS sequence"/>
</dbReference>
<keyword evidence="1" id="KW-0812">Transmembrane</keyword>
<reference evidence="3" key="1">
    <citation type="submission" date="2016-11" db="EMBL/GenBank/DDBJ databases">
        <authorList>
            <person name="Varghese N."/>
            <person name="Submissions S."/>
        </authorList>
    </citation>
    <scope>NUCLEOTIDE SEQUENCE [LARGE SCALE GENOMIC DNA]</scope>
    <source>
        <strain evidence="3">DSM 18802</strain>
    </source>
</reference>
<evidence type="ECO:0000313" key="2">
    <source>
        <dbReference type="EMBL" id="SHM28638.1"/>
    </source>
</evidence>
<keyword evidence="1" id="KW-0472">Membrane</keyword>
<accession>A0A1M7HJM1</accession>
<dbReference type="AlphaFoldDB" id="A0A1M7HJM1"/>
<sequence length="191" mass="21663">MLWNCFLAFLLNAMYTSLHTLKTIMISRKILKPAYLIVFLEAIVTALGFQLISQNRQILLLLAFSFGRVAGVWLGHFIEDIMGIGVVEVSVFAKKEKAKKIADSLRDMGYSVTTHKGYGYGGAERFSINITIIRKELPLLKELLKRYGYEEATMVVREVEAVSGKICVTNKSKERKMLKKPLFKMFNQTSA</sequence>
<feature type="transmembrane region" description="Helical" evidence="1">
    <location>
        <begin position="34"/>
        <end position="52"/>
    </location>
</feature>